<dbReference type="EMBL" id="RDQH01000337">
    <property type="protein sequence ID" value="RXH83302.1"/>
    <property type="molecule type" value="Genomic_DNA"/>
</dbReference>
<proteinExistence type="predicted"/>
<organism evidence="1 2">
    <name type="scientific">Malus domestica</name>
    <name type="common">Apple</name>
    <name type="synonym">Pyrus malus</name>
    <dbReference type="NCBI Taxonomy" id="3750"/>
    <lineage>
        <taxon>Eukaryota</taxon>
        <taxon>Viridiplantae</taxon>
        <taxon>Streptophyta</taxon>
        <taxon>Embryophyta</taxon>
        <taxon>Tracheophyta</taxon>
        <taxon>Spermatophyta</taxon>
        <taxon>Magnoliopsida</taxon>
        <taxon>eudicotyledons</taxon>
        <taxon>Gunneridae</taxon>
        <taxon>Pentapetalae</taxon>
        <taxon>rosids</taxon>
        <taxon>fabids</taxon>
        <taxon>Rosales</taxon>
        <taxon>Rosaceae</taxon>
        <taxon>Amygdaloideae</taxon>
        <taxon>Maleae</taxon>
        <taxon>Malus</taxon>
    </lineage>
</organism>
<comment type="caution">
    <text evidence="1">The sequence shown here is derived from an EMBL/GenBank/DDBJ whole genome shotgun (WGS) entry which is preliminary data.</text>
</comment>
<sequence>MIIPPTQSVLPQGSSSEVSCLVIKLTHDLIPLPIDVSGRRDVRHAQALALVHAQKDKISKLEVVYKSELANRIKLERDLQEKSSKLEALLDTKQA</sequence>
<dbReference type="AlphaFoldDB" id="A0A498IMU3"/>
<reference evidence="1 2" key="1">
    <citation type="submission" date="2018-10" db="EMBL/GenBank/DDBJ databases">
        <title>A high-quality apple genome assembly.</title>
        <authorList>
            <person name="Hu J."/>
        </authorList>
    </citation>
    <scope>NUCLEOTIDE SEQUENCE [LARGE SCALE GENOMIC DNA]</scope>
    <source>
        <strain evidence="2">cv. HFTH1</strain>
        <tissue evidence="1">Young leaf</tissue>
    </source>
</reference>
<evidence type="ECO:0000313" key="2">
    <source>
        <dbReference type="Proteomes" id="UP000290289"/>
    </source>
</evidence>
<name>A0A498IMU3_MALDO</name>
<dbReference type="Proteomes" id="UP000290289">
    <property type="component" value="Chromosome 11"/>
</dbReference>
<keyword evidence="2" id="KW-1185">Reference proteome</keyword>
<gene>
    <name evidence="1" type="ORF">DVH24_005555</name>
</gene>
<protein>
    <submittedName>
        <fullName evidence="1">Uncharacterized protein</fullName>
    </submittedName>
</protein>
<accession>A0A498IMU3</accession>
<evidence type="ECO:0000313" key="1">
    <source>
        <dbReference type="EMBL" id="RXH83302.1"/>
    </source>
</evidence>